<protein>
    <submittedName>
        <fullName evidence="2">Uncharacterized protein</fullName>
    </submittedName>
</protein>
<reference evidence="2" key="1">
    <citation type="submission" date="2018-11" db="EMBL/GenBank/DDBJ databases">
        <authorList>
            <person name="Alioto T."/>
            <person name="Alioto T."/>
        </authorList>
    </citation>
    <scope>NUCLEOTIDE SEQUENCE</scope>
</reference>
<evidence type="ECO:0000313" key="2">
    <source>
        <dbReference type="EMBL" id="VDI83492.1"/>
    </source>
</evidence>
<gene>
    <name evidence="2" type="ORF">MGAL_10B071240</name>
</gene>
<dbReference type="Proteomes" id="UP000596742">
    <property type="component" value="Unassembled WGS sequence"/>
</dbReference>
<dbReference type="OrthoDB" id="6021814at2759"/>
<accession>A0A8B6HQ88</accession>
<evidence type="ECO:0000256" key="1">
    <source>
        <dbReference type="SAM" id="MobiDB-lite"/>
    </source>
</evidence>
<organism evidence="2 3">
    <name type="scientific">Mytilus galloprovincialis</name>
    <name type="common">Mediterranean mussel</name>
    <dbReference type="NCBI Taxonomy" id="29158"/>
    <lineage>
        <taxon>Eukaryota</taxon>
        <taxon>Metazoa</taxon>
        <taxon>Spiralia</taxon>
        <taxon>Lophotrochozoa</taxon>
        <taxon>Mollusca</taxon>
        <taxon>Bivalvia</taxon>
        <taxon>Autobranchia</taxon>
        <taxon>Pteriomorphia</taxon>
        <taxon>Mytilida</taxon>
        <taxon>Mytiloidea</taxon>
        <taxon>Mytilidae</taxon>
        <taxon>Mytilinae</taxon>
        <taxon>Mytilus</taxon>
    </lineage>
</organism>
<dbReference type="EMBL" id="UYJE01010467">
    <property type="protein sequence ID" value="VDI83492.1"/>
    <property type="molecule type" value="Genomic_DNA"/>
</dbReference>
<feature type="region of interest" description="Disordered" evidence="1">
    <location>
        <begin position="58"/>
        <end position="90"/>
    </location>
</feature>
<keyword evidence="3" id="KW-1185">Reference proteome</keyword>
<proteinExistence type="predicted"/>
<evidence type="ECO:0000313" key="3">
    <source>
        <dbReference type="Proteomes" id="UP000596742"/>
    </source>
</evidence>
<comment type="caution">
    <text evidence="2">The sequence shown here is derived from an EMBL/GenBank/DDBJ whole genome shotgun (WGS) entry which is preliminary data.</text>
</comment>
<dbReference type="AlphaFoldDB" id="A0A8B6HQ88"/>
<sequence length="416" mass="49102">MPPKHKLSTSHEYFKKKKRRKMCPGCGGEFVDRHFENHKVEYFWDNKWKCSKSKKSKQEETSYQEVPPEHTLSGMHQENHCEEPSTSGVKQPWAHTQSMIEVKRRFKDHLRSLSGSETYPESDNEDEEFWSNVTLNDIDLDIENENIHEIQEKKQQTDFDTAKTEMIKSTVAIFQSICIFLCCWQSFYIITDTALSSILSFLSTAFKHLSAENVALTGVSSIFPCSVYMLYKNLGMKKDNFSKYVICKKCFTLYNYEDCIILIEGETSSKKCSNVMFPNHRQIARRNQCGEPLLKSVKLKSGDIKLYPYKTYCYKSVKESLSTMVKQKYFEDKCEEWRHRRQEPGVMTDVYDGKIWKEFGEDKNQHFLKTERNYGLMLNLDWFQPFEHVRYSVGVIYAVVLNLPREERFKLKKMCF</sequence>
<name>A0A8B6HQ88_MYTGA</name>